<evidence type="ECO:0008006" key="12">
    <source>
        <dbReference type="Google" id="ProtNLM"/>
    </source>
</evidence>
<comment type="subcellular location">
    <subcellularLocation>
        <location evidence="1">Membrane</location>
        <topology evidence="1">Multi-pass membrane protein</topology>
    </subcellularLocation>
</comment>
<evidence type="ECO:0000256" key="3">
    <source>
        <dbReference type="ARBA" id="ARBA00022692"/>
    </source>
</evidence>
<keyword evidence="3 8" id="KW-0812">Transmembrane</keyword>
<dbReference type="Pfam" id="PF04923">
    <property type="entry name" value="Ninjurin"/>
    <property type="match status" value="1"/>
</dbReference>
<keyword evidence="11" id="KW-1185">Reference proteome</keyword>
<evidence type="ECO:0000256" key="4">
    <source>
        <dbReference type="ARBA" id="ARBA00022889"/>
    </source>
</evidence>
<reference evidence="9" key="1">
    <citation type="submission" date="2021-02" db="EMBL/GenBank/DDBJ databases">
        <authorList>
            <person name="Nowell W R."/>
        </authorList>
    </citation>
    <scope>NUCLEOTIDE SEQUENCE</scope>
</reference>
<evidence type="ECO:0000256" key="1">
    <source>
        <dbReference type="ARBA" id="ARBA00004141"/>
    </source>
</evidence>
<feature type="compositionally biased region" description="Basic and acidic residues" evidence="7">
    <location>
        <begin position="1"/>
        <end position="12"/>
    </location>
</feature>
<dbReference type="Proteomes" id="UP000663829">
    <property type="component" value="Unassembled WGS sequence"/>
</dbReference>
<gene>
    <name evidence="9" type="ORF">GPM918_LOCUS10328</name>
    <name evidence="10" type="ORF">SRO942_LOCUS10329</name>
</gene>
<accession>A0A814C0U9</accession>
<evidence type="ECO:0000313" key="9">
    <source>
        <dbReference type="EMBL" id="CAF0933743.1"/>
    </source>
</evidence>
<evidence type="ECO:0000256" key="6">
    <source>
        <dbReference type="ARBA" id="ARBA00023136"/>
    </source>
</evidence>
<dbReference type="GO" id="GO:0007155">
    <property type="term" value="P:cell adhesion"/>
    <property type="evidence" value="ECO:0007669"/>
    <property type="project" value="UniProtKB-KW"/>
</dbReference>
<evidence type="ECO:0000313" key="10">
    <source>
        <dbReference type="EMBL" id="CAF3711331.1"/>
    </source>
</evidence>
<dbReference type="EMBL" id="CAJOBC010002023">
    <property type="protein sequence ID" value="CAF3711331.1"/>
    <property type="molecule type" value="Genomic_DNA"/>
</dbReference>
<evidence type="ECO:0000256" key="5">
    <source>
        <dbReference type="ARBA" id="ARBA00022989"/>
    </source>
</evidence>
<dbReference type="PANTHER" id="PTHR12316">
    <property type="entry name" value="NINJURIN-RELATED"/>
    <property type="match status" value="1"/>
</dbReference>
<evidence type="ECO:0000313" key="11">
    <source>
        <dbReference type="Proteomes" id="UP000663829"/>
    </source>
</evidence>
<comment type="caution">
    <text evidence="9">The sequence shown here is derived from an EMBL/GenBank/DDBJ whole genome shotgun (WGS) entry which is preliminary data.</text>
</comment>
<protein>
    <recommendedName>
        <fullName evidence="12">Ninjurin-2</fullName>
    </recommendedName>
</protein>
<evidence type="ECO:0000256" key="8">
    <source>
        <dbReference type="SAM" id="Phobius"/>
    </source>
</evidence>
<proteinExistence type="inferred from homology"/>
<dbReference type="EMBL" id="CAJNOQ010002023">
    <property type="protein sequence ID" value="CAF0933743.1"/>
    <property type="molecule type" value="Genomic_DNA"/>
</dbReference>
<dbReference type="InterPro" id="IPR007007">
    <property type="entry name" value="Ninjurin"/>
</dbReference>
<feature type="transmembrane region" description="Helical" evidence="8">
    <location>
        <begin position="121"/>
        <end position="147"/>
    </location>
</feature>
<feature type="region of interest" description="Disordered" evidence="7">
    <location>
        <begin position="1"/>
        <end position="30"/>
    </location>
</feature>
<comment type="similarity">
    <text evidence="2">Belongs to the ninjurin family.</text>
</comment>
<organism evidence="9 11">
    <name type="scientific">Didymodactylos carnosus</name>
    <dbReference type="NCBI Taxonomy" id="1234261"/>
    <lineage>
        <taxon>Eukaryota</taxon>
        <taxon>Metazoa</taxon>
        <taxon>Spiralia</taxon>
        <taxon>Gnathifera</taxon>
        <taxon>Rotifera</taxon>
        <taxon>Eurotatoria</taxon>
        <taxon>Bdelloidea</taxon>
        <taxon>Philodinida</taxon>
        <taxon>Philodinidae</taxon>
        <taxon>Didymodactylos</taxon>
    </lineage>
</organism>
<keyword evidence="6 8" id="KW-0472">Membrane</keyword>
<name>A0A814C0U9_9BILA</name>
<evidence type="ECO:0000256" key="2">
    <source>
        <dbReference type="ARBA" id="ARBA00008141"/>
    </source>
</evidence>
<dbReference type="OrthoDB" id="6114058at2759"/>
<dbReference type="AlphaFoldDB" id="A0A814C0U9"/>
<sequence length="192" mass="21611">MDYRRSTHHETNESNNPSAPVMYPQSYGNFSPYGGPRNEVEMTLLPQPEPPPRADRPITIQSVEKAINDGIKRAQSDMECGCNYNRYATRKTMGHGMLEFALLTSNAMQLRTLFLQKHRNAIWIISIILVCCSILLQIGLAFLLVLVGKGDIRNPLKQTKLERLNNLSLFLILLISSCNVVINAFMTTSSLN</sequence>
<dbReference type="Proteomes" id="UP000681722">
    <property type="component" value="Unassembled WGS sequence"/>
</dbReference>
<dbReference type="PANTHER" id="PTHR12316:SF17">
    <property type="entry name" value="NINJURIN C, ISOFORM D"/>
    <property type="match status" value="1"/>
</dbReference>
<keyword evidence="5 8" id="KW-1133">Transmembrane helix</keyword>
<feature type="transmembrane region" description="Helical" evidence="8">
    <location>
        <begin position="167"/>
        <end position="186"/>
    </location>
</feature>
<keyword evidence="4" id="KW-0130">Cell adhesion</keyword>
<dbReference type="GO" id="GO:0016020">
    <property type="term" value="C:membrane"/>
    <property type="evidence" value="ECO:0007669"/>
    <property type="project" value="UniProtKB-SubCell"/>
</dbReference>
<dbReference type="GO" id="GO:0042246">
    <property type="term" value="P:tissue regeneration"/>
    <property type="evidence" value="ECO:0007669"/>
    <property type="project" value="InterPro"/>
</dbReference>
<evidence type="ECO:0000256" key="7">
    <source>
        <dbReference type="SAM" id="MobiDB-lite"/>
    </source>
</evidence>